<dbReference type="SUPFAM" id="SSF53850">
    <property type="entry name" value="Periplasmic binding protein-like II"/>
    <property type="match status" value="1"/>
</dbReference>
<dbReference type="CDD" id="cd08500">
    <property type="entry name" value="PBP2_NikA_DppA_OppA_like_4"/>
    <property type="match status" value="1"/>
</dbReference>
<name>A0ABV7YPH2_9ACTN</name>
<dbReference type="Gene3D" id="3.40.190.10">
    <property type="entry name" value="Periplasmic binding protein-like II"/>
    <property type="match status" value="1"/>
</dbReference>
<feature type="chain" id="PRO_5046202098" evidence="2">
    <location>
        <begin position="26"/>
        <end position="711"/>
    </location>
</feature>
<evidence type="ECO:0000256" key="1">
    <source>
        <dbReference type="SAM" id="MobiDB-lite"/>
    </source>
</evidence>
<dbReference type="PANTHER" id="PTHR30290:SF62">
    <property type="entry name" value="OLIGOPEPTIDE ABC TRANSPORTER, PERIPLASMIC OLIGOPEPTIDE-BINDING PROTEIN"/>
    <property type="match status" value="1"/>
</dbReference>
<protein>
    <submittedName>
        <fullName evidence="4">ABC transporter substrate-binding protein</fullName>
    </submittedName>
</protein>
<feature type="region of interest" description="Disordered" evidence="1">
    <location>
        <begin position="28"/>
        <end position="64"/>
    </location>
</feature>
<dbReference type="Pfam" id="PF00496">
    <property type="entry name" value="SBP_bac_5"/>
    <property type="match status" value="1"/>
</dbReference>
<gene>
    <name evidence="4" type="ORF">ACFOUW_38515</name>
</gene>
<dbReference type="PROSITE" id="PS51318">
    <property type="entry name" value="TAT"/>
    <property type="match status" value="1"/>
</dbReference>
<evidence type="ECO:0000313" key="5">
    <source>
        <dbReference type="Proteomes" id="UP001595699"/>
    </source>
</evidence>
<proteinExistence type="predicted"/>
<dbReference type="InterPro" id="IPR000914">
    <property type="entry name" value="SBP_5_dom"/>
</dbReference>
<organism evidence="4 5">
    <name type="scientific">Tenggerimyces flavus</name>
    <dbReference type="NCBI Taxonomy" id="1708749"/>
    <lineage>
        <taxon>Bacteria</taxon>
        <taxon>Bacillati</taxon>
        <taxon>Actinomycetota</taxon>
        <taxon>Actinomycetes</taxon>
        <taxon>Propionibacteriales</taxon>
        <taxon>Nocardioidaceae</taxon>
        <taxon>Tenggerimyces</taxon>
    </lineage>
</organism>
<dbReference type="RefSeq" id="WP_205117683.1">
    <property type="nucleotide sequence ID" value="NZ_JAFBCM010000001.1"/>
</dbReference>
<dbReference type="PANTHER" id="PTHR30290">
    <property type="entry name" value="PERIPLASMIC BINDING COMPONENT OF ABC TRANSPORTER"/>
    <property type="match status" value="1"/>
</dbReference>
<feature type="domain" description="Solute-binding protein family 5" evidence="3">
    <location>
        <begin position="139"/>
        <end position="557"/>
    </location>
</feature>
<evidence type="ECO:0000256" key="2">
    <source>
        <dbReference type="SAM" id="SignalP"/>
    </source>
</evidence>
<feature type="signal peptide" evidence="2">
    <location>
        <begin position="1"/>
        <end position="25"/>
    </location>
</feature>
<dbReference type="InterPro" id="IPR039424">
    <property type="entry name" value="SBP_5"/>
</dbReference>
<evidence type="ECO:0000259" key="3">
    <source>
        <dbReference type="Pfam" id="PF00496"/>
    </source>
</evidence>
<accession>A0ABV7YPH2</accession>
<sequence length="711" mass="80035">MTDPGLSRRTLLRVSAVAAGSVALAACSSNNPGSTGSGNGNGTSSPTNSAAVGSTVDPLPKPAKFNEAPQLAEQVKSGKLPAIAERLPENPYVIPHKWVTPGKYGGQIFTFTPGTEEGSHAEYMYGHSLLRYLNDGQDIGPGLVESWESNSEATRWELHFRKGLKWSDGQPWTTEDIMFWWEDMVLNEEHSEVPPDEARSGKGTLMKMTAPDPLTIVMEFDAPAPLTADRLAMWVNRGNGPGWMEPKHYMKQFHPKYNPKTPKTWASDEGQFDQKRAWTRNPDCPVMTGWRCKSYDEGKIVTFERNPYYWCVMPNGDQLPYLDGMTLTAVARAEIQKLQAQQGKVNFAYGGFTALFLADVAGFKQAQSKNHLRVLLWDAGDGSGSLVFFNQDYFEPKLRKLFRDAKFRQALSHAYNRKEVRRAVYYDTGELTTGTMSPKAIEFQIDGEAKKNYAAWRDSFIDYDPELAKKILDEIGIVDKDGDGKREMADGTKLRIHLDYHADSAPEHVSKNNLLARDWNAIGIDTKLNPVAPEGYGDQWRFGKLMTNTNWETGDGPNCLVYPQWMVPIESSRWAPLQGEFYNVRGTPAEKEQLDLDPFKRTPPRMEPEKGGPIEKLWQLYDQSKIEPDAVKRRQLVWEIAKVHISDGPWLLGVCANTPYIVLVHEDMKNVPEKENLKLGGFAAPWIHPSPAVYDPETWYWTNPEAHTTTP</sequence>
<evidence type="ECO:0000313" key="4">
    <source>
        <dbReference type="EMBL" id="MFC3766774.1"/>
    </source>
</evidence>
<comment type="caution">
    <text evidence="4">The sequence shown here is derived from an EMBL/GenBank/DDBJ whole genome shotgun (WGS) entry which is preliminary data.</text>
</comment>
<reference evidence="5" key="1">
    <citation type="journal article" date="2019" name="Int. J. Syst. Evol. Microbiol.">
        <title>The Global Catalogue of Microorganisms (GCM) 10K type strain sequencing project: providing services to taxonomists for standard genome sequencing and annotation.</title>
        <authorList>
            <consortium name="The Broad Institute Genomics Platform"/>
            <consortium name="The Broad Institute Genome Sequencing Center for Infectious Disease"/>
            <person name="Wu L."/>
            <person name="Ma J."/>
        </authorList>
    </citation>
    <scope>NUCLEOTIDE SEQUENCE [LARGE SCALE GENOMIC DNA]</scope>
    <source>
        <strain evidence="5">CGMCC 4.7241</strain>
    </source>
</reference>
<dbReference type="Gene3D" id="3.10.105.10">
    <property type="entry name" value="Dipeptide-binding Protein, Domain 3"/>
    <property type="match status" value="1"/>
</dbReference>
<dbReference type="Proteomes" id="UP001595699">
    <property type="component" value="Unassembled WGS sequence"/>
</dbReference>
<dbReference type="EMBL" id="JBHRZH010000060">
    <property type="protein sequence ID" value="MFC3766774.1"/>
    <property type="molecule type" value="Genomic_DNA"/>
</dbReference>
<dbReference type="InterPro" id="IPR006311">
    <property type="entry name" value="TAT_signal"/>
</dbReference>
<keyword evidence="2" id="KW-0732">Signal</keyword>
<keyword evidence="5" id="KW-1185">Reference proteome</keyword>